<dbReference type="EMBL" id="FQTV01000008">
    <property type="protein sequence ID" value="SHF41272.1"/>
    <property type="molecule type" value="Genomic_DNA"/>
</dbReference>
<keyword evidence="2 4" id="KW-0808">Transferase</keyword>
<dbReference type="Gene3D" id="3.90.550.10">
    <property type="entry name" value="Spore Coat Polysaccharide Biosynthesis Protein SpsA, Chain A"/>
    <property type="match status" value="1"/>
</dbReference>
<evidence type="ECO:0000259" key="3">
    <source>
        <dbReference type="Pfam" id="PF00535"/>
    </source>
</evidence>
<dbReference type="SUPFAM" id="SSF53448">
    <property type="entry name" value="Nucleotide-diphospho-sugar transferases"/>
    <property type="match status" value="1"/>
</dbReference>
<evidence type="ECO:0000256" key="2">
    <source>
        <dbReference type="ARBA" id="ARBA00022679"/>
    </source>
</evidence>
<reference evidence="5" key="1">
    <citation type="submission" date="2016-11" db="EMBL/GenBank/DDBJ databases">
        <authorList>
            <person name="Varghese N."/>
            <person name="Submissions S."/>
        </authorList>
    </citation>
    <scope>NUCLEOTIDE SEQUENCE [LARGE SCALE GENOMIC DNA]</scope>
    <source>
        <strain evidence="5">DSM 26991</strain>
    </source>
</reference>
<keyword evidence="1" id="KW-0328">Glycosyltransferase</keyword>
<dbReference type="PANTHER" id="PTHR22916:SF51">
    <property type="entry name" value="GLYCOSYLTRANSFERASE EPSH-RELATED"/>
    <property type="match status" value="1"/>
</dbReference>
<dbReference type="OrthoDB" id="396512at2"/>
<evidence type="ECO:0000256" key="1">
    <source>
        <dbReference type="ARBA" id="ARBA00022676"/>
    </source>
</evidence>
<sequence>MLYLFYSLRKLPTGRLMTKPKVSVIMPVFNTEQYVNEALMSIINQTLKEIEIIVINDGSTDGSLEVISRIAENDNRVQIYSQENQGQSVARNLGISIAKGEYIYFMDSDDLLDLDALECCYNKCEAESLDFVFFDADIICENKEISFSIDYHRTEIEEKVYYGAELLNELINKYLYRVAPWMNFIRLSYLHKIRLNFYPGIIHEDELFSAILYIEAERVGRINKNYFKRRVRGNSTMTKQFSWKNIEGYFTVIEQLREYIERKTEYEKAIICRYIKIMLNVIIRNAYVLSAKERYLIFLHCIKFRYIRHLRIKTIFILLFKSHNTTI</sequence>
<organism evidence="4 5">
    <name type="scientific">Bacteroides luti</name>
    <dbReference type="NCBI Taxonomy" id="1297750"/>
    <lineage>
        <taxon>Bacteria</taxon>
        <taxon>Pseudomonadati</taxon>
        <taxon>Bacteroidota</taxon>
        <taxon>Bacteroidia</taxon>
        <taxon>Bacteroidales</taxon>
        <taxon>Bacteroidaceae</taxon>
        <taxon>Bacteroides</taxon>
    </lineage>
</organism>
<feature type="domain" description="Glycosyltransferase 2-like" evidence="3">
    <location>
        <begin position="23"/>
        <end position="141"/>
    </location>
</feature>
<dbReference type="Proteomes" id="UP000184509">
    <property type="component" value="Unassembled WGS sequence"/>
</dbReference>
<evidence type="ECO:0000313" key="4">
    <source>
        <dbReference type="EMBL" id="SHF41272.1"/>
    </source>
</evidence>
<protein>
    <submittedName>
        <fullName evidence="4">Glycosyltransferase involved in cell wall bisynthesis</fullName>
    </submittedName>
</protein>
<accession>A0A1M5BGE2</accession>
<dbReference type="Pfam" id="PF00535">
    <property type="entry name" value="Glycos_transf_2"/>
    <property type="match status" value="1"/>
</dbReference>
<dbReference type="CDD" id="cd00761">
    <property type="entry name" value="Glyco_tranf_GTA_type"/>
    <property type="match status" value="1"/>
</dbReference>
<dbReference type="InterPro" id="IPR029044">
    <property type="entry name" value="Nucleotide-diphossugar_trans"/>
</dbReference>
<dbReference type="InterPro" id="IPR001173">
    <property type="entry name" value="Glyco_trans_2-like"/>
</dbReference>
<name>A0A1M5BGE2_9BACE</name>
<keyword evidence="5" id="KW-1185">Reference proteome</keyword>
<dbReference type="STRING" id="1297750.SAMN05444405_10897"/>
<dbReference type="AlphaFoldDB" id="A0A1M5BGE2"/>
<proteinExistence type="predicted"/>
<gene>
    <name evidence="4" type="ORF">SAMN05444405_10897</name>
</gene>
<dbReference type="PANTHER" id="PTHR22916">
    <property type="entry name" value="GLYCOSYLTRANSFERASE"/>
    <property type="match status" value="1"/>
</dbReference>
<dbReference type="GO" id="GO:0016758">
    <property type="term" value="F:hexosyltransferase activity"/>
    <property type="evidence" value="ECO:0007669"/>
    <property type="project" value="UniProtKB-ARBA"/>
</dbReference>
<evidence type="ECO:0000313" key="5">
    <source>
        <dbReference type="Proteomes" id="UP000184509"/>
    </source>
</evidence>